<keyword evidence="3" id="KW-1185">Reference proteome</keyword>
<evidence type="ECO:0000313" key="2">
    <source>
        <dbReference type="EMBL" id="AMP12500.1"/>
    </source>
</evidence>
<dbReference type="InterPro" id="IPR021459">
    <property type="entry name" value="GH101-related"/>
</dbReference>
<accession>A0ABM5Z0I3</accession>
<evidence type="ECO:0000313" key="3">
    <source>
        <dbReference type="Proteomes" id="UP000074914"/>
    </source>
</evidence>
<keyword evidence="2" id="KW-0378">Hydrolase</keyword>
<protein>
    <submittedName>
        <fullName evidence="2">Glycosyl hydrolases related to GH101 family protein</fullName>
    </submittedName>
</protein>
<dbReference type="Pfam" id="PF11308">
    <property type="entry name" value="Glyco_hydro_129"/>
    <property type="match status" value="1"/>
</dbReference>
<dbReference type="GO" id="GO:0016787">
    <property type="term" value="F:hydrolase activity"/>
    <property type="evidence" value="ECO:0007669"/>
    <property type="project" value="UniProtKB-KW"/>
</dbReference>
<name>A0ABM5Z0I3_9BURK</name>
<gene>
    <name evidence="2" type="ORF">CPter291_0204</name>
</gene>
<feature type="signal peptide" evidence="1">
    <location>
        <begin position="1"/>
        <end position="25"/>
    </location>
</feature>
<dbReference type="RefSeq" id="WP_062111454.1">
    <property type="nucleotide sequence ID" value="NZ_CP013236.1"/>
</dbReference>
<reference evidence="2 3" key="1">
    <citation type="submission" date="2015-11" db="EMBL/GenBank/DDBJ databases">
        <title>Exploring the genomic traits of fungus-feeding bacterial genus Collimonas.</title>
        <authorList>
            <person name="Song C."/>
            <person name="Schmidt R."/>
            <person name="de Jager V."/>
            <person name="Krzyzanowska D."/>
            <person name="Jongedijk E."/>
            <person name="Cankar K."/>
            <person name="Beekwilder J."/>
            <person name="van Veen A."/>
            <person name="de Boer W."/>
            <person name="van Veen J.A."/>
            <person name="Garbeva P."/>
        </authorList>
    </citation>
    <scope>NUCLEOTIDE SEQUENCE [LARGE SCALE GENOMIC DNA]</scope>
    <source>
        <strain evidence="2 3">Ter291</strain>
    </source>
</reference>
<sequence>MKKNFFLSRFVSGAALMLAAISVQAAGSAPVTLSASFGEFIVDPATLAVSMRPAGAASIPLAAAAFPAAKVSDQSGHRWRIDTGSYHFSVVAGMDGDALRLSVRSDRPATLDWPRTADPAAIEAYAMPFGEGSYVPADDPAWLGWLLRRYEPAPIHEALSMSFWTELRADRSVTWIVETPFNTQFSVAQAGGRPLPALSHEFTTLAPDAPYTVRFAVGAKDPLAGARSYRSWLQASGNFLSLTDKIAALPAIAKLGGAPHIYLWGGGLLKAGDVRQWAAFVRLFQQHKADPAHLAGRLWQSFDAAAQASFDAAFKTAAGSSGYVEKWRQQELIRAINQGLQQALPATPVQPLPGKHDPAADVLWAQSARQALSTAFGSMLAPPAGWGGGLSGDTVAALKQAGLSRAWLGAADWQDALWHPQAVAAAEAAGYLVAVYDSYGSAHRADLANTWSTAQMGNELAAAGYRDKQQKEVTGFGERGVYVNARAVESYAQQRIKAVAQAGGLNSYFLDVDAVGPEYDDYTPGRETSQQQDAEARRRRLLYPAKALGLVTGSEGGLAFYAPQIAFAHGMLTQPFAWMDAAMKDKSTPYFRGGYWPPETPDMYFKAVPLKAEIARFVRSPQFRLPLYEIALHDSIVTTHHWEYGSLKFSNERDATALMQLLYMVPPLYHLNDAVLARDLPLIAAYDKVFRPLHQRLFTQAMTDFQVLSPDRELQRSTFADGTTVAVNFDRRPRSLSDGVRLPAQSAYVVAPGQAPQLIEMKALLDHR</sequence>
<proteinExistence type="predicted"/>
<keyword evidence="1" id="KW-0732">Signal</keyword>
<evidence type="ECO:0000256" key="1">
    <source>
        <dbReference type="SAM" id="SignalP"/>
    </source>
</evidence>
<dbReference type="Proteomes" id="UP000074914">
    <property type="component" value="Chromosome"/>
</dbReference>
<dbReference type="EMBL" id="CP013236">
    <property type="protein sequence ID" value="AMP12500.1"/>
    <property type="molecule type" value="Genomic_DNA"/>
</dbReference>
<organism evidence="2 3">
    <name type="scientific">Collimonas pratensis</name>
    <dbReference type="NCBI Taxonomy" id="279113"/>
    <lineage>
        <taxon>Bacteria</taxon>
        <taxon>Pseudomonadati</taxon>
        <taxon>Pseudomonadota</taxon>
        <taxon>Betaproteobacteria</taxon>
        <taxon>Burkholderiales</taxon>
        <taxon>Oxalobacteraceae</taxon>
        <taxon>Collimonas</taxon>
    </lineage>
</organism>
<feature type="chain" id="PRO_5046334739" evidence="1">
    <location>
        <begin position="26"/>
        <end position="768"/>
    </location>
</feature>